<dbReference type="InterPro" id="IPR023203">
    <property type="entry name" value="TTHA0068_sf"/>
</dbReference>
<dbReference type="AlphaFoldDB" id="A0A921KDZ4"/>
<dbReference type="Gene3D" id="1.10.3450.10">
    <property type="entry name" value="TTHA0068-like"/>
    <property type="match status" value="1"/>
</dbReference>
<accession>A0A921KDZ4</accession>
<comment type="caution">
    <text evidence="1">The sequence shown here is derived from an EMBL/GenBank/DDBJ whole genome shotgun (WGS) entry which is preliminary data.</text>
</comment>
<organism evidence="1 2">
    <name type="scientific">Sporosarcina psychrophila</name>
    <name type="common">Bacillus psychrophilus</name>
    <dbReference type="NCBI Taxonomy" id="1476"/>
    <lineage>
        <taxon>Bacteria</taxon>
        <taxon>Bacillati</taxon>
        <taxon>Bacillota</taxon>
        <taxon>Bacilli</taxon>
        <taxon>Bacillales</taxon>
        <taxon>Caryophanaceae</taxon>
        <taxon>Sporosarcina</taxon>
    </lineage>
</organism>
<dbReference type="Pfam" id="PF03745">
    <property type="entry name" value="DUF309"/>
    <property type="match status" value="1"/>
</dbReference>
<dbReference type="PANTHER" id="PTHR34796">
    <property type="entry name" value="EXPRESSED PROTEIN"/>
    <property type="match status" value="1"/>
</dbReference>
<dbReference type="Proteomes" id="UP000698173">
    <property type="component" value="Unassembled WGS sequence"/>
</dbReference>
<dbReference type="EMBL" id="DYWT01000246">
    <property type="protein sequence ID" value="HJF33205.1"/>
    <property type="molecule type" value="Genomic_DNA"/>
</dbReference>
<evidence type="ECO:0000313" key="2">
    <source>
        <dbReference type="Proteomes" id="UP000698173"/>
    </source>
</evidence>
<protein>
    <submittedName>
        <fullName evidence="1">DUF309 domain-containing protein</fullName>
    </submittedName>
</protein>
<proteinExistence type="predicted"/>
<reference evidence="1" key="2">
    <citation type="submission" date="2021-09" db="EMBL/GenBank/DDBJ databases">
        <authorList>
            <person name="Gilroy R."/>
        </authorList>
    </citation>
    <scope>NUCLEOTIDE SEQUENCE</scope>
    <source>
        <strain evidence="1">CHK171-7178</strain>
    </source>
</reference>
<reference evidence="1" key="1">
    <citation type="journal article" date="2021" name="PeerJ">
        <title>Extensive microbial diversity within the chicken gut microbiome revealed by metagenomics and culture.</title>
        <authorList>
            <person name="Gilroy R."/>
            <person name="Ravi A."/>
            <person name="Getino M."/>
            <person name="Pursley I."/>
            <person name="Horton D.L."/>
            <person name="Alikhan N.F."/>
            <person name="Baker D."/>
            <person name="Gharbi K."/>
            <person name="Hall N."/>
            <person name="Watson M."/>
            <person name="Adriaenssens E.M."/>
            <person name="Foster-Nyarko E."/>
            <person name="Jarju S."/>
            <person name="Secka A."/>
            <person name="Antonio M."/>
            <person name="Oren A."/>
            <person name="Chaudhuri R.R."/>
            <person name="La Ragione R."/>
            <person name="Hildebrand F."/>
            <person name="Pallen M.J."/>
        </authorList>
    </citation>
    <scope>NUCLEOTIDE SEQUENCE</scope>
    <source>
        <strain evidence="1">CHK171-7178</strain>
    </source>
</reference>
<dbReference type="InterPro" id="IPR005500">
    <property type="entry name" value="DUF309"/>
</dbReference>
<dbReference type="SUPFAM" id="SSF140663">
    <property type="entry name" value="TTHA0068-like"/>
    <property type="match status" value="1"/>
</dbReference>
<name>A0A921KDZ4_SPOPS</name>
<sequence length="174" mass="20676">RTDYMHPYHHPLFVNFIVYFNRNQDYFECHEVLEEYWKSIPDSDKDHPLTAYILLATGMYHWRRGNKPGASRTLNKAMTKFPTFLANYPKYTEEIDFDQLVYDVTKAVNRLEQDLPFESFPITILSANITDLASKLEQSMTLLPFGSDAVIHKHMLRDRTDILREREEKKKGRR</sequence>
<gene>
    <name evidence="1" type="ORF">K8V56_15700</name>
</gene>
<dbReference type="PANTHER" id="PTHR34796:SF1">
    <property type="entry name" value="EXPRESSED PROTEIN"/>
    <property type="match status" value="1"/>
</dbReference>
<evidence type="ECO:0000313" key="1">
    <source>
        <dbReference type="EMBL" id="HJF33205.1"/>
    </source>
</evidence>
<feature type="non-terminal residue" evidence="1">
    <location>
        <position position="1"/>
    </location>
</feature>